<dbReference type="GO" id="GO:0016020">
    <property type="term" value="C:membrane"/>
    <property type="evidence" value="ECO:0007669"/>
    <property type="project" value="UniProtKB-SubCell"/>
</dbReference>
<evidence type="ECO:0000256" key="4">
    <source>
        <dbReference type="ARBA" id="ARBA00023136"/>
    </source>
</evidence>
<feature type="transmembrane region" description="Helical" evidence="6">
    <location>
        <begin position="243"/>
        <end position="264"/>
    </location>
</feature>
<dbReference type="Proteomes" id="UP001178507">
    <property type="component" value="Unassembled WGS sequence"/>
</dbReference>
<evidence type="ECO:0000256" key="6">
    <source>
        <dbReference type="SAM" id="Phobius"/>
    </source>
</evidence>
<evidence type="ECO:0000313" key="9">
    <source>
        <dbReference type="Proteomes" id="UP001178507"/>
    </source>
</evidence>
<keyword evidence="2 6" id="KW-0812">Transmembrane</keyword>
<comment type="caution">
    <text evidence="8">The sequence shown here is derived from an EMBL/GenBank/DDBJ whole genome shotgun (WGS) entry which is preliminary data.</text>
</comment>
<evidence type="ECO:0000256" key="2">
    <source>
        <dbReference type="ARBA" id="ARBA00022692"/>
    </source>
</evidence>
<comment type="subcellular location">
    <subcellularLocation>
        <location evidence="1">Membrane</location>
        <topology evidence="1">Multi-pass membrane protein</topology>
    </subcellularLocation>
</comment>
<feature type="transmembrane region" description="Helical" evidence="6">
    <location>
        <begin position="217"/>
        <end position="237"/>
    </location>
</feature>
<dbReference type="PANTHER" id="PTHR11132">
    <property type="entry name" value="SOLUTE CARRIER FAMILY 35"/>
    <property type="match status" value="1"/>
</dbReference>
<feature type="region of interest" description="Disordered" evidence="5">
    <location>
        <begin position="69"/>
        <end position="114"/>
    </location>
</feature>
<feature type="transmembrane region" description="Helical" evidence="6">
    <location>
        <begin position="313"/>
        <end position="338"/>
    </location>
</feature>
<feature type="transmembrane region" description="Helical" evidence="6">
    <location>
        <begin position="454"/>
        <end position="476"/>
    </location>
</feature>
<dbReference type="InterPro" id="IPR050186">
    <property type="entry name" value="TPT_transporter"/>
</dbReference>
<keyword evidence="3 6" id="KW-1133">Transmembrane helix</keyword>
<evidence type="ECO:0000256" key="3">
    <source>
        <dbReference type="ARBA" id="ARBA00022989"/>
    </source>
</evidence>
<gene>
    <name evidence="8" type="ORF">EVOR1521_LOCUS24870</name>
</gene>
<proteinExistence type="predicted"/>
<evidence type="ECO:0000313" key="8">
    <source>
        <dbReference type="EMBL" id="CAJ1401791.1"/>
    </source>
</evidence>
<dbReference type="EMBL" id="CAUJNA010003430">
    <property type="protein sequence ID" value="CAJ1401791.1"/>
    <property type="molecule type" value="Genomic_DNA"/>
</dbReference>
<feature type="transmembrane region" description="Helical" evidence="6">
    <location>
        <begin position="284"/>
        <end position="301"/>
    </location>
</feature>
<name>A0AA36JB31_9DINO</name>
<feature type="transmembrane region" description="Helical" evidence="6">
    <location>
        <begin position="397"/>
        <end position="414"/>
    </location>
</feature>
<protein>
    <submittedName>
        <fullName evidence="8">Uncharacterized protein</fullName>
    </submittedName>
</protein>
<feature type="transmembrane region" description="Helical" evidence="6">
    <location>
        <begin position="143"/>
        <end position="160"/>
    </location>
</feature>
<keyword evidence="9" id="KW-1185">Reference proteome</keyword>
<evidence type="ECO:0000256" key="1">
    <source>
        <dbReference type="ARBA" id="ARBA00004141"/>
    </source>
</evidence>
<keyword evidence="7" id="KW-0732">Signal</keyword>
<feature type="signal peptide" evidence="7">
    <location>
        <begin position="1"/>
        <end position="15"/>
    </location>
</feature>
<evidence type="ECO:0000256" key="5">
    <source>
        <dbReference type="SAM" id="MobiDB-lite"/>
    </source>
</evidence>
<organism evidence="8 9">
    <name type="scientific">Effrenium voratum</name>
    <dbReference type="NCBI Taxonomy" id="2562239"/>
    <lineage>
        <taxon>Eukaryota</taxon>
        <taxon>Sar</taxon>
        <taxon>Alveolata</taxon>
        <taxon>Dinophyceae</taxon>
        <taxon>Suessiales</taxon>
        <taxon>Symbiodiniaceae</taxon>
        <taxon>Effrenium</taxon>
    </lineage>
</organism>
<keyword evidence="4 6" id="KW-0472">Membrane</keyword>
<dbReference type="AlphaFoldDB" id="A0AA36JB31"/>
<feature type="transmembrane region" description="Helical" evidence="6">
    <location>
        <begin position="350"/>
        <end position="370"/>
    </location>
</feature>
<feature type="transmembrane region" description="Helical" evidence="6">
    <location>
        <begin position="180"/>
        <end position="205"/>
    </location>
</feature>
<feature type="chain" id="PRO_5041359857" evidence="7">
    <location>
        <begin position="16"/>
        <end position="497"/>
    </location>
</feature>
<feature type="compositionally biased region" description="Basic and acidic residues" evidence="5">
    <location>
        <begin position="84"/>
        <end position="105"/>
    </location>
</feature>
<accession>A0AA36JB31</accession>
<evidence type="ECO:0000256" key="7">
    <source>
        <dbReference type="SAM" id="SignalP"/>
    </source>
</evidence>
<reference evidence="8" key="1">
    <citation type="submission" date="2023-08" db="EMBL/GenBank/DDBJ databases">
        <authorList>
            <person name="Chen Y."/>
            <person name="Shah S."/>
            <person name="Dougan E. K."/>
            <person name="Thang M."/>
            <person name="Chan C."/>
        </authorList>
    </citation>
    <scope>NUCLEOTIDE SEQUENCE</scope>
</reference>
<sequence>MRFFLLAALAACCNAECHSEEACAEHSLEEVEHIRTELLQKSLTRIAGKTEEPNLHDLQVESFQAESANREALRRQSEAMAAEARAEEALKAKKPENKEEKGEVKGKKHHHHSNQNKLLEEAMIPAGAFVSGLLLLMCQQTTAGVLAVYFGAQAGFSLYMKVVLSSTTISQELGLDGIPAGFLVTAIQQVVAFAVLATIVCVLFPTPFRYTPRKLNSWSEVACVILFSFAFSVNIGLNNFSLSLLAVSLNMIIRSCLPLVTLVFQQMLGPCWPELAGRVRVAEVFLMVAGVIFAAVATLAKSQGSQQSESKHLGVGVLFCSLSDVACAINLILAGMFGNVLNPPLNPVDTIFYMALPCALFLLPASLWVLHPVDWPNFGDVSDLQVLKKVMELSPSTVMWVILSGGIAAGYNVLQYTVVQRLSASHAAFAGNFNKAATILLSICMGLETLPGGIWTTVMMFAIIGNIGAFTGYSLLKSNEKALKRAESEAETEAKTG</sequence>